<evidence type="ECO:0000259" key="1">
    <source>
        <dbReference type="Pfam" id="PF03016"/>
    </source>
</evidence>
<accession>A0A1A9VDJ9</accession>
<dbReference type="STRING" id="7395.A0A1A9VDJ9"/>
<proteinExistence type="predicted"/>
<dbReference type="Pfam" id="PF03016">
    <property type="entry name" value="Exostosin_GT47"/>
    <property type="match status" value="1"/>
</dbReference>
<dbReference type="EnsemblMetazoa" id="GAUT033822-RA">
    <property type="protein sequence ID" value="GAUT033822-PA"/>
    <property type="gene ID" value="GAUT033822"/>
</dbReference>
<dbReference type="VEuPathDB" id="VectorBase:GAUT033822"/>
<keyword evidence="3" id="KW-1185">Reference proteome</keyword>
<protein>
    <recommendedName>
        <fullName evidence="1">Exostosin GT47 domain-containing protein</fullName>
    </recommendedName>
</protein>
<dbReference type="InterPro" id="IPR040911">
    <property type="entry name" value="Exostosin_GT47"/>
</dbReference>
<name>A0A1A9VDJ9_GLOAU</name>
<organism evidence="2 3">
    <name type="scientific">Glossina austeni</name>
    <name type="common">Savannah tsetse fly</name>
    <dbReference type="NCBI Taxonomy" id="7395"/>
    <lineage>
        <taxon>Eukaryota</taxon>
        <taxon>Metazoa</taxon>
        <taxon>Ecdysozoa</taxon>
        <taxon>Arthropoda</taxon>
        <taxon>Hexapoda</taxon>
        <taxon>Insecta</taxon>
        <taxon>Pterygota</taxon>
        <taxon>Neoptera</taxon>
        <taxon>Endopterygota</taxon>
        <taxon>Diptera</taxon>
        <taxon>Brachycera</taxon>
        <taxon>Muscomorpha</taxon>
        <taxon>Hippoboscoidea</taxon>
        <taxon>Glossinidae</taxon>
        <taxon>Glossina</taxon>
    </lineage>
</organism>
<dbReference type="AlphaFoldDB" id="A0A1A9VDJ9"/>
<evidence type="ECO:0000313" key="3">
    <source>
        <dbReference type="Proteomes" id="UP000078200"/>
    </source>
</evidence>
<reference evidence="2" key="1">
    <citation type="submission" date="2020-05" db="UniProtKB">
        <authorList>
            <consortium name="EnsemblMetazoa"/>
        </authorList>
    </citation>
    <scope>IDENTIFICATION</scope>
    <source>
        <strain evidence="2">TTRI</strain>
    </source>
</reference>
<sequence>MIYFEKKNNIVPETMHQGRGGGGIGIYFSKGLKLNTVVALGSVDRVECFGLEVAAVISKTKTIAVSCGALDIVTANTEAKFKKNERLNNGVICELNTKPTDISCIPNPTMGGRMTASKKHIFLEALQSGCIPVLLSNGWVLPFESKIDWKQAAVWADERLLLQLHITIIN</sequence>
<evidence type="ECO:0000313" key="2">
    <source>
        <dbReference type="EnsemblMetazoa" id="GAUT033822-PA"/>
    </source>
</evidence>
<dbReference type="Proteomes" id="UP000078200">
    <property type="component" value="Unassembled WGS sequence"/>
</dbReference>
<feature type="domain" description="Exostosin GT47" evidence="1">
    <location>
        <begin position="121"/>
        <end position="165"/>
    </location>
</feature>